<keyword evidence="4" id="KW-0408">Iron</keyword>
<evidence type="ECO:0000256" key="5">
    <source>
        <dbReference type="ARBA" id="ARBA00035013"/>
    </source>
</evidence>
<evidence type="ECO:0000256" key="2">
    <source>
        <dbReference type="ARBA" id="ARBA00022964"/>
    </source>
</evidence>
<dbReference type="OrthoDB" id="8300246at2759"/>
<dbReference type="PANTHER" id="PTHR39479">
    <property type="match status" value="1"/>
</dbReference>
<keyword evidence="2" id="KW-0223">Dioxygenase</keyword>
<evidence type="ECO:0000256" key="1">
    <source>
        <dbReference type="ARBA" id="ARBA00001954"/>
    </source>
</evidence>
<accession>A0A2S4KTM5</accession>
<dbReference type="EMBL" id="PKSG01000680">
    <property type="protein sequence ID" value="POR33524.1"/>
    <property type="molecule type" value="Genomic_DNA"/>
</dbReference>
<keyword evidence="3" id="KW-0560">Oxidoreductase</keyword>
<dbReference type="InterPro" id="IPR009770">
    <property type="entry name" value="HGLS"/>
</dbReference>
<dbReference type="Pfam" id="PF07063">
    <property type="entry name" value="HGLS"/>
    <property type="match status" value="1"/>
</dbReference>
<dbReference type="AlphaFoldDB" id="A0A2S4KTM5"/>
<comment type="cofactor">
    <cofactor evidence="1">
        <name>Fe(2+)</name>
        <dbReference type="ChEBI" id="CHEBI:29033"/>
    </cofactor>
</comment>
<organism evidence="8 9">
    <name type="scientific">Tolypocladium paradoxum</name>
    <dbReference type="NCBI Taxonomy" id="94208"/>
    <lineage>
        <taxon>Eukaryota</taxon>
        <taxon>Fungi</taxon>
        <taxon>Dikarya</taxon>
        <taxon>Ascomycota</taxon>
        <taxon>Pezizomycotina</taxon>
        <taxon>Sordariomycetes</taxon>
        <taxon>Hypocreomycetidae</taxon>
        <taxon>Hypocreales</taxon>
        <taxon>Ophiocordycipitaceae</taxon>
        <taxon>Tolypocladium</taxon>
    </lineage>
</organism>
<comment type="similarity">
    <text evidence="5">Belongs to the 2-oxoadipate dioxygenase/decarboxylase family.</text>
</comment>
<evidence type="ECO:0000256" key="4">
    <source>
        <dbReference type="ARBA" id="ARBA00023004"/>
    </source>
</evidence>
<dbReference type="Gene3D" id="3.10.180.80">
    <property type="entry name" value="Uncharacterised protein PF07063, DUF1338"/>
    <property type="match status" value="1"/>
</dbReference>
<evidence type="ECO:0000256" key="6">
    <source>
        <dbReference type="ARBA" id="ARBA00035023"/>
    </source>
</evidence>
<gene>
    <name evidence="8" type="ORF">TPAR_06271</name>
</gene>
<evidence type="ECO:0000313" key="9">
    <source>
        <dbReference type="Proteomes" id="UP000237481"/>
    </source>
</evidence>
<evidence type="ECO:0000256" key="7">
    <source>
        <dbReference type="ARBA" id="ARBA00035045"/>
    </source>
</evidence>
<comment type="caution">
    <text evidence="8">The sequence shown here is derived from an EMBL/GenBank/DDBJ whole genome shotgun (WGS) entry which is preliminary data.</text>
</comment>
<dbReference type="PANTHER" id="PTHR39479:SF2">
    <property type="entry name" value="2-OXOADIPATE DIOXYGENASE_DECARBOXYLASE"/>
    <property type="match status" value="1"/>
</dbReference>
<reference evidence="8 9" key="1">
    <citation type="submission" date="2018-01" db="EMBL/GenBank/DDBJ databases">
        <title>Harnessing the power of phylogenomics to disentangle the directionality and signatures of interkingdom host jumping in the parasitic fungal genus Tolypocladium.</title>
        <authorList>
            <person name="Quandt C.A."/>
            <person name="Patterson W."/>
            <person name="Spatafora J.W."/>
        </authorList>
    </citation>
    <scope>NUCLEOTIDE SEQUENCE [LARGE SCALE GENOMIC DNA]</scope>
    <source>
        <strain evidence="8 9">NRBC 100945</strain>
    </source>
</reference>
<dbReference type="EC" id="1.13.11.93" evidence="6"/>
<evidence type="ECO:0000256" key="3">
    <source>
        <dbReference type="ARBA" id="ARBA00023002"/>
    </source>
</evidence>
<evidence type="ECO:0000313" key="8">
    <source>
        <dbReference type="EMBL" id="POR33524.1"/>
    </source>
</evidence>
<proteinExistence type="inferred from homology"/>
<dbReference type="GO" id="GO:0051213">
    <property type="term" value="F:dioxygenase activity"/>
    <property type="evidence" value="ECO:0007669"/>
    <property type="project" value="UniProtKB-KW"/>
</dbReference>
<dbReference type="STRING" id="94208.A0A2S4KTM5"/>
<keyword evidence="9" id="KW-1185">Reference proteome</keyword>
<dbReference type="Proteomes" id="UP000237481">
    <property type="component" value="Unassembled WGS sequence"/>
</dbReference>
<sequence>MEERGAAVTPAGRRLYDELLAEAMVATQRAAGAASPEALDEQLAAAFAKYPDDWSELQRRGLVYFTYRPTRKGTAAALPGRPHTLDELLREEMVEAVPVTYEDFLPLSAAGIFQSNLGASSTAQGLDAAPDVEGMEEALGARLNDPDELYCGIQGASITQCAATLGIVIRSN</sequence>
<name>A0A2S4KTM5_9HYPO</name>
<protein>
    <recommendedName>
        <fullName evidence="6">2-oxoadipate dioxygenase/decarboxylase</fullName>
        <ecNumber evidence="6">1.13.11.93</ecNumber>
    </recommendedName>
    <alternativeName>
        <fullName evidence="7">2-hydroxyglutarate synthase</fullName>
    </alternativeName>
</protein>